<dbReference type="PANTHER" id="PTHR12480">
    <property type="entry name" value="ARGININE DEMETHYLASE AND LYSYL-HYDROXYLASE JMJD"/>
    <property type="match status" value="1"/>
</dbReference>
<dbReference type="EMBL" id="CAJPEV010004096">
    <property type="protein sequence ID" value="CAG0901167.1"/>
    <property type="molecule type" value="Genomic_DNA"/>
</dbReference>
<dbReference type="Proteomes" id="UP000677054">
    <property type="component" value="Unassembled WGS sequence"/>
</dbReference>
<sequence>MHLYRESCDSEVNGILRLHYQRPYFLPETSEGSRIDWIFMGTPGYGAHMHVDHVKNPSWQAQVRGKKLWSLKPPPECFYECHSFQDIVQPGDIIVLDTNKWYHSTLIVSEEMSITIGSEYD</sequence>
<dbReference type="PANTHER" id="PTHR12480:SF19">
    <property type="entry name" value="CUPIN-LIKE DOMAIN-CONTAINING PROTEIN"/>
    <property type="match status" value="1"/>
</dbReference>
<dbReference type="EMBL" id="LR903613">
    <property type="protein sequence ID" value="CAD7252087.1"/>
    <property type="molecule type" value="Genomic_DNA"/>
</dbReference>
<evidence type="ECO:0000313" key="2">
    <source>
        <dbReference type="Proteomes" id="UP000677054"/>
    </source>
</evidence>
<dbReference type="InterPro" id="IPR050910">
    <property type="entry name" value="JMJD6_ArgDemeth/LysHydrox"/>
</dbReference>
<dbReference type="AlphaFoldDB" id="A0A7R9ADN4"/>
<dbReference type="GO" id="GO:0016706">
    <property type="term" value="F:2-oxoglutarate-dependent dioxygenase activity"/>
    <property type="evidence" value="ECO:0007669"/>
    <property type="project" value="TreeGrafter"/>
</dbReference>
<gene>
    <name evidence="1" type="ORF">DSTB1V02_LOCUS11848</name>
</gene>
<reference evidence="1" key="1">
    <citation type="submission" date="2020-11" db="EMBL/GenBank/DDBJ databases">
        <authorList>
            <person name="Tran Van P."/>
        </authorList>
    </citation>
    <scope>NUCLEOTIDE SEQUENCE</scope>
</reference>
<protein>
    <recommendedName>
        <fullName evidence="3">JmjC domain-containing protein</fullName>
    </recommendedName>
</protein>
<keyword evidence="2" id="KW-1185">Reference proteome</keyword>
<dbReference type="Gene3D" id="2.60.120.650">
    <property type="entry name" value="Cupin"/>
    <property type="match status" value="1"/>
</dbReference>
<evidence type="ECO:0000313" key="1">
    <source>
        <dbReference type="EMBL" id="CAD7252087.1"/>
    </source>
</evidence>
<dbReference type="OrthoDB" id="10063099at2759"/>
<name>A0A7R9ADN4_9CRUS</name>
<evidence type="ECO:0008006" key="3">
    <source>
        <dbReference type="Google" id="ProtNLM"/>
    </source>
</evidence>
<accession>A0A7R9ADN4</accession>
<dbReference type="SUPFAM" id="SSF51197">
    <property type="entry name" value="Clavaminate synthase-like"/>
    <property type="match status" value="1"/>
</dbReference>
<organism evidence="1">
    <name type="scientific">Darwinula stevensoni</name>
    <dbReference type="NCBI Taxonomy" id="69355"/>
    <lineage>
        <taxon>Eukaryota</taxon>
        <taxon>Metazoa</taxon>
        <taxon>Ecdysozoa</taxon>
        <taxon>Arthropoda</taxon>
        <taxon>Crustacea</taxon>
        <taxon>Oligostraca</taxon>
        <taxon>Ostracoda</taxon>
        <taxon>Podocopa</taxon>
        <taxon>Podocopida</taxon>
        <taxon>Darwinulocopina</taxon>
        <taxon>Darwinuloidea</taxon>
        <taxon>Darwinulidae</taxon>
        <taxon>Darwinula</taxon>
    </lineage>
</organism>
<proteinExistence type="predicted"/>